<reference evidence="1 2" key="1">
    <citation type="submission" date="2015-01" db="EMBL/GenBank/DDBJ databases">
        <title>The Genome Sequence of Rhinocladiella mackenzie CBS 650.93.</title>
        <authorList>
            <consortium name="The Broad Institute Genomics Platform"/>
            <person name="Cuomo C."/>
            <person name="de Hoog S."/>
            <person name="Gorbushina A."/>
            <person name="Stielow B."/>
            <person name="Teixiera M."/>
            <person name="Abouelleil A."/>
            <person name="Chapman S.B."/>
            <person name="Priest M."/>
            <person name="Young S.K."/>
            <person name="Wortman J."/>
            <person name="Nusbaum C."/>
            <person name="Birren B."/>
        </authorList>
    </citation>
    <scope>NUCLEOTIDE SEQUENCE [LARGE SCALE GENOMIC DNA]</scope>
    <source>
        <strain evidence="1 2">CBS 650.93</strain>
    </source>
</reference>
<dbReference type="Proteomes" id="UP000053617">
    <property type="component" value="Unassembled WGS sequence"/>
</dbReference>
<accession>A0A0D2IYY1</accession>
<proteinExistence type="predicted"/>
<keyword evidence="2" id="KW-1185">Reference proteome</keyword>
<dbReference type="OrthoDB" id="5414761at2759"/>
<name>A0A0D2IYY1_9EURO</name>
<dbReference type="EMBL" id="KN847481">
    <property type="protein sequence ID" value="KIX01840.1"/>
    <property type="molecule type" value="Genomic_DNA"/>
</dbReference>
<evidence type="ECO:0000313" key="2">
    <source>
        <dbReference type="Proteomes" id="UP000053617"/>
    </source>
</evidence>
<sequence length="232" mass="26395">MSKIAGQQSFRALCSRLRRPLLSHRPHRTLRPFSSYPNPVNLFAVGSWEKAARSGEYVDVHDLNEITDLEVNNYDVPIADLNDQKLRTEISKVLGIDYLAEAAEDDARREVGAIDGYLYGDARRPMVPCVVCNGGKPYWVHFFVRAGAPVTYLSKRVCEVLDIRKDAITTATIAGCYHQVRMSPPTSHFAEINVLGADFCDNFKFTPWFRGKGRVTYIFEDRCDKVKKLFER</sequence>
<dbReference type="GeneID" id="25297638"/>
<dbReference type="HOGENOM" id="CLU_1082387_0_0_1"/>
<protein>
    <submittedName>
        <fullName evidence="1">Rhinocladiella mackenziei CBS 650.93 unplaced genomic scaffold supercont1.7, whole genome shotgun sequence</fullName>
    </submittedName>
</protein>
<dbReference type="VEuPathDB" id="FungiDB:Z518_09567"/>
<evidence type="ECO:0000313" key="1">
    <source>
        <dbReference type="EMBL" id="KIX01840.1"/>
    </source>
</evidence>
<dbReference type="AlphaFoldDB" id="A0A0D2IYY1"/>
<dbReference type="RefSeq" id="XP_013268976.1">
    <property type="nucleotide sequence ID" value="XM_013413522.1"/>
</dbReference>
<organism evidence="1 2">
    <name type="scientific">Rhinocladiella mackenziei CBS 650.93</name>
    <dbReference type="NCBI Taxonomy" id="1442369"/>
    <lineage>
        <taxon>Eukaryota</taxon>
        <taxon>Fungi</taxon>
        <taxon>Dikarya</taxon>
        <taxon>Ascomycota</taxon>
        <taxon>Pezizomycotina</taxon>
        <taxon>Eurotiomycetes</taxon>
        <taxon>Chaetothyriomycetidae</taxon>
        <taxon>Chaetothyriales</taxon>
        <taxon>Herpotrichiellaceae</taxon>
        <taxon>Rhinocladiella</taxon>
    </lineage>
</organism>
<dbReference type="STRING" id="1442369.A0A0D2IYY1"/>
<gene>
    <name evidence="1" type="ORF">Z518_09567</name>
</gene>